<dbReference type="EMBL" id="CM055732">
    <property type="protein sequence ID" value="KAJ8012285.1"/>
    <property type="molecule type" value="Genomic_DNA"/>
</dbReference>
<gene>
    <name evidence="1" type="ORF">DPEC_G00067080</name>
</gene>
<evidence type="ECO:0000313" key="1">
    <source>
        <dbReference type="EMBL" id="KAJ8012285.1"/>
    </source>
</evidence>
<protein>
    <submittedName>
        <fullName evidence="1">Uncharacterized protein</fullName>
    </submittedName>
</protein>
<name>A0ACC2H970_DALPE</name>
<sequence length="147" mass="16778">SKALRFLFSGVRNPQKDTKRTSSTKTLSAWSFSTEMFPGLLILVTFFLNFNLAEAQMSDGRLCYILDGLLVMYSIILTILYCRLRIKPTYKTPGKYPDDTSKYPDDTSKYPDDTSGYQKGERLYAGLTHQGQDTYETIKVQKKAMLV</sequence>
<organism evidence="1 2">
    <name type="scientific">Dallia pectoralis</name>
    <name type="common">Alaska blackfish</name>
    <dbReference type="NCBI Taxonomy" id="75939"/>
    <lineage>
        <taxon>Eukaryota</taxon>
        <taxon>Metazoa</taxon>
        <taxon>Chordata</taxon>
        <taxon>Craniata</taxon>
        <taxon>Vertebrata</taxon>
        <taxon>Euteleostomi</taxon>
        <taxon>Actinopterygii</taxon>
        <taxon>Neopterygii</taxon>
        <taxon>Teleostei</taxon>
        <taxon>Protacanthopterygii</taxon>
        <taxon>Esociformes</taxon>
        <taxon>Umbridae</taxon>
        <taxon>Dallia</taxon>
    </lineage>
</organism>
<comment type="caution">
    <text evidence="1">The sequence shown here is derived from an EMBL/GenBank/DDBJ whole genome shotgun (WGS) entry which is preliminary data.</text>
</comment>
<keyword evidence="2" id="KW-1185">Reference proteome</keyword>
<proteinExistence type="predicted"/>
<feature type="non-terminal residue" evidence="1">
    <location>
        <position position="1"/>
    </location>
</feature>
<reference evidence="1" key="1">
    <citation type="submission" date="2021-05" db="EMBL/GenBank/DDBJ databases">
        <authorList>
            <person name="Pan Q."/>
            <person name="Jouanno E."/>
            <person name="Zahm M."/>
            <person name="Klopp C."/>
            <person name="Cabau C."/>
            <person name="Louis A."/>
            <person name="Berthelot C."/>
            <person name="Parey E."/>
            <person name="Roest Crollius H."/>
            <person name="Montfort J."/>
            <person name="Robinson-Rechavi M."/>
            <person name="Bouchez O."/>
            <person name="Lampietro C."/>
            <person name="Lopez Roques C."/>
            <person name="Donnadieu C."/>
            <person name="Postlethwait J."/>
            <person name="Bobe J."/>
            <person name="Dillon D."/>
            <person name="Chandos A."/>
            <person name="von Hippel F."/>
            <person name="Guiguen Y."/>
        </authorList>
    </citation>
    <scope>NUCLEOTIDE SEQUENCE</scope>
    <source>
        <strain evidence="1">YG-Jan2019</strain>
    </source>
</reference>
<accession>A0ACC2H970</accession>
<evidence type="ECO:0000313" key="2">
    <source>
        <dbReference type="Proteomes" id="UP001157502"/>
    </source>
</evidence>
<dbReference type="Proteomes" id="UP001157502">
    <property type="component" value="Chromosome 5"/>
</dbReference>